<comment type="caution">
    <text evidence="9">The sequence shown here is derived from an EMBL/GenBank/DDBJ whole genome shotgun (WGS) entry which is preliminary data.</text>
</comment>
<dbReference type="InterPro" id="IPR014646">
    <property type="entry name" value="Rfa2/RPA32"/>
</dbReference>
<dbReference type="PANTHER" id="PTHR13989:SF16">
    <property type="entry name" value="REPLICATION PROTEIN A2"/>
    <property type="match status" value="1"/>
</dbReference>
<dbReference type="GO" id="GO:0006260">
    <property type="term" value="P:DNA replication"/>
    <property type="evidence" value="ECO:0007669"/>
    <property type="project" value="UniProtKB-KW"/>
</dbReference>
<dbReference type="Gene3D" id="1.10.10.10">
    <property type="entry name" value="Winged helix-like DNA-binding domain superfamily/Winged helix DNA-binding domain"/>
    <property type="match status" value="1"/>
</dbReference>
<keyword evidence="4" id="KW-0238">DNA-binding</keyword>
<dbReference type="GO" id="GO:0000781">
    <property type="term" value="C:chromosome, telomeric region"/>
    <property type="evidence" value="ECO:0007669"/>
    <property type="project" value="TreeGrafter"/>
</dbReference>
<dbReference type="CDD" id="cd04478">
    <property type="entry name" value="RPA2_DBD_D"/>
    <property type="match status" value="1"/>
</dbReference>
<organism evidence="9 10">
    <name type="scientific">Takifugu flavidus</name>
    <name type="common">sansaifugu</name>
    <dbReference type="NCBI Taxonomy" id="433684"/>
    <lineage>
        <taxon>Eukaryota</taxon>
        <taxon>Metazoa</taxon>
        <taxon>Chordata</taxon>
        <taxon>Craniata</taxon>
        <taxon>Vertebrata</taxon>
        <taxon>Euteleostomi</taxon>
        <taxon>Actinopterygii</taxon>
        <taxon>Neopterygii</taxon>
        <taxon>Teleostei</taxon>
        <taxon>Neoteleostei</taxon>
        <taxon>Acanthomorphata</taxon>
        <taxon>Eupercaria</taxon>
        <taxon>Tetraodontiformes</taxon>
        <taxon>Tetradontoidea</taxon>
        <taxon>Tetraodontidae</taxon>
        <taxon>Takifugu</taxon>
    </lineage>
</organism>
<reference evidence="9 10" key="1">
    <citation type="submission" date="2019-04" db="EMBL/GenBank/DDBJ databases">
        <title>Chromosome genome assembly for Takifugu flavidus.</title>
        <authorList>
            <person name="Xiao S."/>
        </authorList>
    </citation>
    <scope>NUCLEOTIDE SEQUENCE [LARGE SCALE GENOMIC DNA]</scope>
    <source>
        <strain evidence="9">HTHZ2018</strain>
        <tissue evidence="9">Muscle</tissue>
    </source>
</reference>
<dbReference type="InterPro" id="IPR036388">
    <property type="entry name" value="WH-like_DNA-bd_sf"/>
</dbReference>
<evidence type="ECO:0000313" key="9">
    <source>
        <dbReference type="EMBL" id="TWW80162.1"/>
    </source>
</evidence>
<keyword evidence="10" id="KW-1185">Reference proteome</keyword>
<evidence type="ECO:0000256" key="1">
    <source>
        <dbReference type="ARBA" id="ARBA00004123"/>
    </source>
</evidence>
<evidence type="ECO:0000256" key="2">
    <source>
        <dbReference type="ARBA" id="ARBA00007815"/>
    </source>
</evidence>
<evidence type="ECO:0000256" key="3">
    <source>
        <dbReference type="ARBA" id="ARBA00022705"/>
    </source>
</evidence>
<dbReference type="AlphaFoldDB" id="A0A5C6PJX4"/>
<dbReference type="Pfam" id="PF08784">
    <property type="entry name" value="RPA_C"/>
    <property type="match status" value="1"/>
</dbReference>
<feature type="cross-link" description="Glycyl lysine isopeptide (Lys-Gly) (interchain with G-Cter in ubiquitin)" evidence="6">
    <location>
        <position position="34"/>
    </location>
</feature>
<feature type="domain" description="Replication protein A C-terminal" evidence="8">
    <location>
        <begin position="133"/>
        <end position="226"/>
    </location>
</feature>
<dbReference type="GO" id="GO:0006289">
    <property type="term" value="P:nucleotide-excision repair"/>
    <property type="evidence" value="ECO:0007669"/>
    <property type="project" value="TreeGrafter"/>
</dbReference>
<dbReference type="FunFam" id="1.10.10.10:FF:000168">
    <property type="entry name" value="Replication protein A 32 kDa subunit"/>
    <property type="match status" value="1"/>
</dbReference>
<accession>A0A5C6PJX4</accession>
<evidence type="ECO:0000259" key="8">
    <source>
        <dbReference type="Pfam" id="PF08784"/>
    </source>
</evidence>
<dbReference type="GO" id="GO:0000724">
    <property type="term" value="P:double-strand break repair via homologous recombination"/>
    <property type="evidence" value="ECO:0007669"/>
    <property type="project" value="TreeGrafter"/>
</dbReference>
<proteinExistence type="inferred from homology"/>
<dbReference type="PANTHER" id="PTHR13989">
    <property type="entry name" value="REPLICATION PROTEIN A-RELATED"/>
    <property type="match status" value="1"/>
</dbReference>
<dbReference type="EMBL" id="RHFK02000002">
    <property type="protein sequence ID" value="TWW80162.1"/>
    <property type="molecule type" value="Genomic_DNA"/>
</dbReference>
<dbReference type="InterPro" id="IPR014892">
    <property type="entry name" value="RPA_C"/>
</dbReference>
<dbReference type="GO" id="GO:0035861">
    <property type="term" value="C:site of double-strand break"/>
    <property type="evidence" value="ECO:0007669"/>
    <property type="project" value="TreeGrafter"/>
</dbReference>
<comment type="similarity">
    <text evidence="2">Belongs to the replication factor A protein 2 family.</text>
</comment>
<feature type="cross-link" description="Glycyl lysine isopeptide (Lys-Gly) (interchain with G-Cter in ubiquitin)" evidence="6">
    <location>
        <position position="33"/>
    </location>
</feature>
<dbReference type="PIRSF" id="PIRSF036949">
    <property type="entry name" value="RPA32"/>
    <property type="match status" value="1"/>
</dbReference>
<evidence type="ECO:0000256" key="4">
    <source>
        <dbReference type="ARBA" id="ARBA00023125"/>
    </source>
</evidence>
<dbReference type="SUPFAM" id="SSF46785">
    <property type="entry name" value="Winged helix' DNA-binding domain"/>
    <property type="match status" value="1"/>
</dbReference>
<dbReference type="InterPro" id="IPR012340">
    <property type="entry name" value="NA-bd_OB-fold"/>
</dbReference>
<feature type="region of interest" description="Disordered" evidence="7">
    <location>
        <begin position="1"/>
        <end position="38"/>
    </location>
</feature>
<dbReference type="Gene3D" id="2.40.50.140">
    <property type="entry name" value="Nucleic acid-binding proteins"/>
    <property type="match status" value="1"/>
</dbReference>
<evidence type="ECO:0000256" key="6">
    <source>
        <dbReference type="PIRSR" id="PIRSR036949-1"/>
    </source>
</evidence>
<dbReference type="InterPro" id="IPR040260">
    <property type="entry name" value="RFA2-like"/>
</dbReference>
<evidence type="ECO:0000256" key="7">
    <source>
        <dbReference type="SAM" id="MobiDB-lite"/>
    </source>
</evidence>
<keyword evidence="3" id="KW-0235">DNA replication</keyword>
<dbReference type="GO" id="GO:0005662">
    <property type="term" value="C:DNA replication factor A complex"/>
    <property type="evidence" value="ECO:0007669"/>
    <property type="project" value="TreeGrafter"/>
</dbReference>
<keyword evidence="5" id="KW-0539">Nucleus</keyword>
<sequence length="235" mass="25357">MWNQGYNESNMAGGYTQSPGGFASPALSQGGEKKGRSRATQIIPCTVSQLMSASQADEAFKVGDVEVVQITLVGVIRSTDKSMTNIQYKVDDMTAAPMDVKQWVDTEDPNVDSTVLPPDTYVKVSGNLRSFQGSGGGRVNSNSTQMPRTNTETLGGSYTGVDMMANNGLSANQNQVLSLIRSCPYPQGISIQELKQRLSGIGLSVIKQVVEFLSNEGHIFSTIDEDHYKSTDNDE</sequence>
<dbReference type="GO" id="GO:0003697">
    <property type="term" value="F:single-stranded DNA binding"/>
    <property type="evidence" value="ECO:0007669"/>
    <property type="project" value="TreeGrafter"/>
</dbReference>
<dbReference type="InterPro" id="IPR036390">
    <property type="entry name" value="WH_DNA-bd_sf"/>
</dbReference>
<evidence type="ECO:0000313" key="10">
    <source>
        <dbReference type="Proteomes" id="UP000324091"/>
    </source>
</evidence>
<gene>
    <name evidence="9" type="ORF">D4764_10G0011920</name>
</gene>
<evidence type="ECO:0000256" key="5">
    <source>
        <dbReference type="ARBA" id="ARBA00023242"/>
    </source>
</evidence>
<feature type="compositionally biased region" description="Polar residues" evidence="7">
    <location>
        <begin position="1"/>
        <end position="19"/>
    </location>
</feature>
<comment type="subcellular location">
    <subcellularLocation>
        <location evidence="1">Nucleus</location>
    </subcellularLocation>
</comment>
<name>A0A5C6PJX4_9TELE</name>
<protein>
    <submittedName>
        <fullName evidence="9">Replication protein A 32 kDa subunit</fullName>
    </submittedName>
</protein>
<dbReference type="Proteomes" id="UP000324091">
    <property type="component" value="Chromosome 10"/>
</dbReference>
<dbReference type="SUPFAM" id="SSF50249">
    <property type="entry name" value="Nucleic acid-binding proteins"/>
    <property type="match status" value="1"/>
</dbReference>